<dbReference type="SUPFAM" id="SSF48371">
    <property type="entry name" value="ARM repeat"/>
    <property type="match status" value="1"/>
</dbReference>
<dbReference type="InterPro" id="IPR016024">
    <property type="entry name" value="ARM-type_fold"/>
</dbReference>
<name>A0A430QNE1_SCHBO</name>
<protein>
    <submittedName>
        <fullName evidence="6">V-type H+-transporting ATPase subunit H</fullName>
    </submittedName>
</protein>
<comment type="similarity">
    <text evidence="1">Belongs to the V-ATPase H subunit family.</text>
</comment>
<evidence type="ECO:0000259" key="5">
    <source>
        <dbReference type="Pfam" id="PF11698"/>
    </source>
</evidence>
<proteinExistence type="inferred from homology"/>
<sequence length="222" mass="25406">MAVKYPFFDSLIFGVGSKFSKCGSSTIKTPKTSDSQGHHPVIYFESVVTSGRSIGDVLQEKSTSRQLQYQLIFCLWCMSFDSIHVTDICKNSALLATVADIFLEADREKITRISLAFFRSILEKLPTNAEQRDCGLRLVQYKVLKELELLNQKDFSHDPELTEDIAFLNEKLSASIQDVSSLDEYMAELKSGRLEWSPVHKSEKFWYENAVKFTDNNYEMLK</sequence>
<dbReference type="InterPro" id="IPR011987">
    <property type="entry name" value="ATPase_V1-cplx_hsu_C"/>
</dbReference>
<feature type="domain" description="ATPase V1 complex subunit H C-terminal" evidence="5">
    <location>
        <begin position="179"/>
        <end position="222"/>
    </location>
</feature>
<reference evidence="6 7" key="1">
    <citation type="journal article" date="2019" name="PLoS Pathog.">
        <title>Genome sequence of the bovine parasite Schistosoma bovis Tanzania.</title>
        <authorList>
            <person name="Oey H."/>
            <person name="Zakrzewski M."/>
            <person name="Gobert G."/>
            <person name="Gravermann K."/>
            <person name="Stoye J."/>
            <person name="Jones M."/>
            <person name="Mcmanus D."/>
            <person name="Krause L."/>
        </authorList>
    </citation>
    <scope>NUCLEOTIDE SEQUENCE [LARGE SCALE GENOMIC DNA]</scope>
    <source>
        <strain evidence="6 7">TAN1997</strain>
    </source>
</reference>
<accession>A0A430QNE1</accession>
<evidence type="ECO:0000256" key="2">
    <source>
        <dbReference type="ARBA" id="ARBA00022448"/>
    </source>
</evidence>
<keyword evidence="7" id="KW-1185">Reference proteome</keyword>
<dbReference type="EMBL" id="QMKO01001516">
    <property type="protein sequence ID" value="RTG89238.1"/>
    <property type="molecule type" value="Genomic_DNA"/>
</dbReference>
<dbReference type="Pfam" id="PF11698">
    <property type="entry name" value="V-ATPase_H_C"/>
    <property type="match status" value="1"/>
</dbReference>
<dbReference type="GO" id="GO:0005765">
    <property type="term" value="C:lysosomal membrane"/>
    <property type="evidence" value="ECO:0007669"/>
    <property type="project" value="TreeGrafter"/>
</dbReference>
<evidence type="ECO:0000256" key="4">
    <source>
        <dbReference type="ARBA" id="ARBA00023065"/>
    </source>
</evidence>
<comment type="caution">
    <text evidence="6">The sequence shown here is derived from an EMBL/GenBank/DDBJ whole genome shotgun (WGS) entry which is preliminary data.</text>
</comment>
<dbReference type="GO" id="GO:0046961">
    <property type="term" value="F:proton-transporting ATPase activity, rotational mechanism"/>
    <property type="evidence" value="ECO:0007669"/>
    <property type="project" value="InterPro"/>
</dbReference>
<evidence type="ECO:0000313" key="7">
    <source>
        <dbReference type="Proteomes" id="UP000290809"/>
    </source>
</evidence>
<dbReference type="GO" id="GO:0000221">
    <property type="term" value="C:vacuolar proton-transporting V-type ATPase, V1 domain"/>
    <property type="evidence" value="ECO:0007669"/>
    <property type="project" value="InterPro"/>
</dbReference>
<dbReference type="STRING" id="6184.A0A430QNE1"/>
<dbReference type="InterPro" id="IPR038497">
    <property type="entry name" value="ATPase_V1-cplx_hsu_C_sf"/>
</dbReference>
<gene>
    <name evidence="6" type="ORF">DC041_0001666</name>
</gene>
<organism evidence="6 7">
    <name type="scientific">Schistosoma bovis</name>
    <name type="common">Blood fluke</name>
    <dbReference type="NCBI Taxonomy" id="6184"/>
    <lineage>
        <taxon>Eukaryota</taxon>
        <taxon>Metazoa</taxon>
        <taxon>Spiralia</taxon>
        <taxon>Lophotrochozoa</taxon>
        <taxon>Platyhelminthes</taxon>
        <taxon>Trematoda</taxon>
        <taxon>Digenea</taxon>
        <taxon>Strigeidida</taxon>
        <taxon>Schistosomatoidea</taxon>
        <taxon>Schistosomatidae</taxon>
        <taxon>Schistosoma</taxon>
    </lineage>
</organism>
<evidence type="ECO:0000256" key="3">
    <source>
        <dbReference type="ARBA" id="ARBA00022781"/>
    </source>
</evidence>
<dbReference type="Pfam" id="PF03224">
    <property type="entry name" value="V-ATPase_H_N"/>
    <property type="match status" value="1"/>
</dbReference>
<dbReference type="Proteomes" id="UP000290809">
    <property type="component" value="Unassembled WGS sequence"/>
</dbReference>
<keyword evidence="2" id="KW-0813">Transport</keyword>
<keyword evidence="4" id="KW-0406">Ion transport</keyword>
<keyword evidence="3" id="KW-0375">Hydrogen ion transport</keyword>
<dbReference type="PANTHER" id="PTHR10698:SF0">
    <property type="entry name" value="V-TYPE PROTON ATPASE SUBUNIT H"/>
    <property type="match status" value="1"/>
</dbReference>
<dbReference type="PANTHER" id="PTHR10698">
    <property type="entry name" value="V-TYPE PROTON ATPASE SUBUNIT H"/>
    <property type="match status" value="1"/>
</dbReference>
<evidence type="ECO:0000256" key="1">
    <source>
        <dbReference type="ARBA" id="ARBA00008613"/>
    </source>
</evidence>
<dbReference type="InterPro" id="IPR004908">
    <property type="entry name" value="ATPase_V1-cplx_hsu"/>
</dbReference>
<dbReference type="Gene3D" id="1.25.40.150">
    <property type="entry name" value="V-type ATPase, subunit H, C-terminal domain"/>
    <property type="match status" value="1"/>
</dbReference>
<evidence type="ECO:0000313" key="6">
    <source>
        <dbReference type="EMBL" id="RTG89238.1"/>
    </source>
</evidence>
<dbReference type="AlphaFoldDB" id="A0A430QNE1"/>
<dbReference type="Gene3D" id="1.25.10.10">
    <property type="entry name" value="Leucine-rich Repeat Variant"/>
    <property type="match status" value="1"/>
</dbReference>
<dbReference type="InterPro" id="IPR011989">
    <property type="entry name" value="ARM-like"/>
</dbReference>